<dbReference type="CDD" id="cd02933">
    <property type="entry name" value="OYE_like_FMN"/>
    <property type="match status" value="1"/>
</dbReference>
<feature type="domain" description="NADH:flavin oxidoreductase/NADH oxidase N-terminal" evidence="1">
    <location>
        <begin position="5"/>
        <end position="342"/>
    </location>
</feature>
<dbReference type="EMBL" id="JANWTC010000001">
    <property type="protein sequence ID" value="MCS5478121.1"/>
    <property type="molecule type" value="Genomic_DNA"/>
</dbReference>
<dbReference type="Pfam" id="PF00724">
    <property type="entry name" value="Oxidored_FMN"/>
    <property type="match status" value="1"/>
</dbReference>
<dbReference type="RefSeq" id="WP_259426147.1">
    <property type="nucleotide sequence ID" value="NZ_JANWTC010000001.1"/>
</dbReference>
<dbReference type="PANTHER" id="PTHR22893">
    <property type="entry name" value="NADH OXIDOREDUCTASE-RELATED"/>
    <property type="match status" value="1"/>
</dbReference>
<dbReference type="Gene3D" id="3.20.20.70">
    <property type="entry name" value="Aldolase class I"/>
    <property type="match status" value="1"/>
</dbReference>
<keyword evidence="3" id="KW-1185">Reference proteome</keyword>
<organism evidence="2 3">
    <name type="scientific">Corynebacterium lemuris</name>
    <dbReference type="NCBI Taxonomy" id="1859292"/>
    <lineage>
        <taxon>Bacteria</taxon>
        <taxon>Bacillati</taxon>
        <taxon>Actinomycetota</taxon>
        <taxon>Actinomycetes</taxon>
        <taxon>Mycobacteriales</taxon>
        <taxon>Corynebacteriaceae</taxon>
        <taxon>Corynebacterium</taxon>
    </lineage>
</organism>
<protein>
    <submittedName>
        <fullName evidence="2">Alkene reductase</fullName>
    </submittedName>
</protein>
<dbReference type="InterPro" id="IPR013785">
    <property type="entry name" value="Aldolase_TIM"/>
</dbReference>
<gene>
    <name evidence="2" type="ORF">NYP18_00440</name>
</gene>
<dbReference type="Proteomes" id="UP001205965">
    <property type="component" value="Unassembled WGS sequence"/>
</dbReference>
<reference evidence="2 3" key="1">
    <citation type="submission" date="2022-08" db="EMBL/GenBank/DDBJ databases">
        <title>YIM 101645 draft genome.</title>
        <authorList>
            <person name="Chen X."/>
        </authorList>
    </citation>
    <scope>NUCLEOTIDE SEQUENCE [LARGE SCALE GENOMIC DNA]</scope>
    <source>
        <strain evidence="2 3">YIM 101645</strain>
    </source>
</reference>
<dbReference type="PANTHER" id="PTHR22893:SF91">
    <property type="entry name" value="NADPH DEHYDROGENASE 2-RELATED"/>
    <property type="match status" value="1"/>
</dbReference>
<evidence type="ECO:0000313" key="2">
    <source>
        <dbReference type="EMBL" id="MCS5478121.1"/>
    </source>
</evidence>
<name>A0ABT2FSM8_9CORY</name>
<evidence type="ECO:0000259" key="1">
    <source>
        <dbReference type="Pfam" id="PF00724"/>
    </source>
</evidence>
<dbReference type="InterPro" id="IPR001155">
    <property type="entry name" value="OxRdtase_FMN_N"/>
</dbReference>
<sequence length="423" mass="45903">MSNSSLFSTFQLGTLELRNRTVMAPLTRSRATPDGVPTELMEIYYAQRAGAGLIISEGVVVSPQGVAYPRVPGLYNDEQIAAWRRVTGAVHGQGGKIFAQLWHVGRQSHSSVQPDGLPPFAPSPVRIEGYQYYRKPDRLPYETPRQLSREGIRKVIEQYAQAAARAVDAGFDGVEIHAANGYLIDQFLNSGSNQRWDEYGGSPANRARFLHELLDAVGTRVPPSLVGVRLSPSSTWMDAFDEDKTALHSHVVASLNRHGLAYLHLVEPEIAGSITADVAADAVPTEKLAALFHGPVIVTGEHNLASAQQRIEDGVADLVGFGRTFIANPDLPERLRTGAPLNPPEKRTFYAGGAEGYITYPSLTEGARWAELRSAIEAGTLSAEDLLAELSARNPVELARSGGLHSLHQLRELVTSQTTASRT</sequence>
<comment type="caution">
    <text evidence="2">The sequence shown here is derived from an EMBL/GenBank/DDBJ whole genome shotgun (WGS) entry which is preliminary data.</text>
</comment>
<accession>A0ABT2FSM8</accession>
<proteinExistence type="predicted"/>
<dbReference type="SUPFAM" id="SSF51395">
    <property type="entry name" value="FMN-linked oxidoreductases"/>
    <property type="match status" value="1"/>
</dbReference>
<evidence type="ECO:0000313" key="3">
    <source>
        <dbReference type="Proteomes" id="UP001205965"/>
    </source>
</evidence>
<dbReference type="InterPro" id="IPR045247">
    <property type="entry name" value="Oye-like"/>
</dbReference>